<dbReference type="EMBL" id="CADCVE010000050">
    <property type="protein sequence ID" value="CAA9455387.1"/>
    <property type="molecule type" value="Genomic_DNA"/>
</dbReference>
<evidence type="ECO:0000256" key="1">
    <source>
        <dbReference type="SAM" id="Phobius"/>
    </source>
</evidence>
<name>A0A6J4QZF2_9ACTN</name>
<organism evidence="2">
    <name type="scientific">uncultured Rubrobacteraceae bacterium</name>
    <dbReference type="NCBI Taxonomy" id="349277"/>
    <lineage>
        <taxon>Bacteria</taxon>
        <taxon>Bacillati</taxon>
        <taxon>Actinomycetota</taxon>
        <taxon>Rubrobacteria</taxon>
        <taxon>Rubrobacterales</taxon>
        <taxon>Rubrobacteraceae</taxon>
        <taxon>environmental samples</taxon>
    </lineage>
</organism>
<keyword evidence="1" id="KW-1133">Transmembrane helix</keyword>
<protein>
    <submittedName>
        <fullName evidence="2">Uncharacterized protein</fullName>
    </submittedName>
</protein>
<feature type="transmembrane region" description="Helical" evidence="1">
    <location>
        <begin position="6"/>
        <end position="27"/>
    </location>
</feature>
<gene>
    <name evidence="2" type="ORF">AVDCRST_MAG28-2366</name>
</gene>
<dbReference type="AlphaFoldDB" id="A0A6J4QZF2"/>
<proteinExistence type="predicted"/>
<evidence type="ECO:0000313" key="2">
    <source>
        <dbReference type="EMBL" id="CAA9455387.1"/>
    </source>
</evidence>
<keyword evidence="1" id="KW-0472">Membrane</keyword>
<sequence>MRFQPPFYLLLISMSLKWAYSTGYFLLSQTSR</sequence>
<keyword evidence="1" id="KW-0812">Transmembrane</keyword>
<reference evidence="2" key="1">
    <citation type="submission" date="2020-02" db="EMBL/GenBank/DDBJ databases">
        <authorList>
            <person name="Meier V. D."/>
        </authorList>
    </citation>
    <scope>NUCLEOTIDE SEQUENCE</scope>
    <source>
        <strain evidence="2">AVDCRST_MAG28</strain>
    </source>
</reference>
<accession>A0A6J4QZF2</accession>